<dbReference type="Proteomes" id="UP000515377">
    <property type="component" value="Chromosome"/>
</dbReference>
<feature type="domain" description="Putative DnaT-like" evidence="1">
    <location>
        <begin position="3"/>
        <end position="150"/>
    </location>
</feature>
<dbReference type="InterPro" id="IPR046787">
    <property type="entry name" value="DnaT_2"/>
</dbReference>
<accession>A0A9X7U4L8</accession>
<sequence length="157" mass="17115">MTETPAIIVGTNSYAGLAQADAIAAANLFNDRWNAADDDRRTRALMTATAMLDRLPWKGRPAKPDQPLAWPRVPFRTSLPQITADIVPAIVTATVELAMHLLTQTGTSPGPAVQQRMLGDSMTMYQPYQPDELPSNVRRILAPYLEVSSGHAAKVTF</sequence>
<protein>
    <recommendedName>
        <fullName evidence="1">Putative DnaT-like domain-containing protein</fullName>
    </recommendedName>
</protein>
<proteinExistence type="predicted"/>
<evidence type="ECO:0000313" key="2">
    <source>
        <dbReference type="EMBL" id="QNG43651.1"/>
    </source>
</evidence>
<evidence type="ECO:0000313" key="3">
    <source>
        <dbReference type="Proteomes" id="UP000515377"/>
    </source>
</evidence>
<reference evidence="2 3" key="1">
    <citation type="submission" date="2020-07" db="EMBL/GenBank/DDBJ databases">
        <title>Whole genome sequence of Sphingobium yanoikuyae A3.</title>
        <authorList>
            <person name="Han S.-S."/>
        </authorList>
    </citation>
    <scope>NUCLEOTIDE SEQUENCE [LARGE SCALE GENOMIC DNA]</scope>
    <source>
        <strain evidence="2 3">A3</strain>
    </source>
</reference>
<dbReference type="Pfam" id="PF20557">
    <property type="entry name" value="DnaT_2"/>
    <property type="match status" value="1"/>
</dbReference>
<evidence type="ECO:0000259" key="1">
    <source>
        <dbReference type="Pfam" id="PF20557"/>
    </source>
</evidence>
<name>A0A9X7U4L8_SPHYA</name>
<organism evidence="2 3">
    <name type="scientific">Sphingobium yanoikuyae</name>
    <name type="common">Sphingomonas yanoikuyae</name>
    <dbReference type="NCBI Taxonomy" id="13690"/>
    <lineage>
        <taxon>Bacteria</taxon>
        <taxon>Pseudomonadati</taxon>
        <taxon>Pseudomonadota</taxon>
        <taxon>Alphaproteobacteria</taxon>
        <taxon>Sphingomonadales</taxon>
        <taxon>Sphingomonadaceae</taxon>
        <taxon>Sphingobium</taxon>
    </lineage>
</organism>
<dbReference type="AlphaFoldDB" id="A0A9X7U4L8"/>
<gene>
    <name evidence="2" type="ORF">H3V42_17050</name>
</gene>
<dbReference type="EMBL" id="CP060122">
    <property type="protein sequence ID" value="QNG43651.1"/>
    <property type="molecule type" value="Genomic_DNA"/>
</dbReference>